<protein>
    <submittedName>
        <fullName evidence="2">Uncharacterized protein</fullName>
    </submittedName>
</protein>
<evidence type="ECO:0000313" key="3">
    <source>
        <dbReference type="Proteomes" id="UP000249451"/>
    </source>
</evidence>
<dbReference type="AlphaFoldDB" id="A0A2W5CUK6"/>
<organism evidence="2 3">
    <name type="scientific">Corynebacterium urealyticum</name>
    <dbReference type="NCBI Taxonomy" id="43771"/>
    <lineage>
        <taxon>Bacteria</taxon>
        <taxon>Bacillati</taxon>
        <taxon>Actinomycetota</taxon>
        <taxon>Actinomycetes</taxon>
        <taxon>Mycobacteriales</taxon>
        <taxon>Corynebacteriaceae</taxon>
        <taxon>Corynebacterium</taxon>
    </lineage>
</organism>
<dbReference type="Proteomes" id="UP000249451">
    <property type="component" value="Unassembled WGS sequence"/>
</dbReference>
<proteinExistence type="predicted"/>
<keyword evidence="1" id="KW-1133">Transmembrane helix</keyword>
<keyword evidence="1" id="KW-0472">Membrane</keyword>
<reference evidence="2 3" key="1">
    <citation type="submission" date="2017-11" db="EMBL/GenBank/DDBJ databases">
        <title>Infants hospitalized years apart are colonized by the same room-sourced microbial strains.</title>
        <authorList>
            <person name="Brooks B."/>
            <person name="Olm M.R."/>
            <person name="Firek B.A."/>
            <person name="Baker R."/>
            <person name="Thomas B.C."/>
            <person name="Morowitz M.J."/>
            <person name="Banfield J.F."/>
        </authorList>
    </citation>
    <scope>NUCLEOTIDE SEQUENCE [LARGE SCALE GENOMIC DNA]</scope>
    <source>
        <strain evidence="2">S2_012_000_R3_87</strain>
    </source>
</reference>
<name>A0A2W5CUK6_9CORY</name>
<comment type="caution">
    <text evidence="2">The sequence shown here is derived from an EMBL/GenBank/DDBJ whole genome shotgun (WGS) entry which is preliminary data.</text>
</comment>
<keyword evidence="1" id="KW-0812">Transmembrane</keyword>
<accession>A0A2W5CUK6</accession>
<feature type="transmembrane region" description="Helical" evidence="1">
    <location>
        <begin position="6"/>
        <end position="22"/>
    </location>
</feature>
<sequence length="67" mass="8216">MTIAHIAWAITFVAWVMQFIAWRREIITRQQMELQLREAQWRLANNHPALRNRRLPEWMRLEGDTNE</sequence>
<gene>
    <name evidence="2" type="ORF">DI609_12605</name>
</gene>
<dbReference type="EMBL" id="QFNY01000379">
    <property type="protein sequence ID" value="PZO97668.1"/>
    <property type="molecule type" value="Genomic_DNA"/>
</dbReference>
<evidence type="ECO:0000313" key="2">
    <source>
        <dbReference type="EMBL" id="PZO97668.1"/>
    </source>
</evidence>
<evidence type="ECO:0000256" key="1">
    <source>
        <dbReference type="SAM" id="Phobius"/>
    </source>
</evidence>